<feature type="compositionally biased region" description="Basic and acidic residues" evidence="1">
    <location>
        <begin position="73"/>
        <end position="82"/>
    </location>
</feature>
<reference evidence="2 3" key="1">
    <citation type="journal article" date="2019" name="Commun. Biol.">
        <title>The bagworm genome reveals a unique fibroin gene that provides high tensile strength.</title>
        <authorList>
            <person name="Kono N."/>
            <person name="Nakamura H."/>
            <person name="Ohtoshi R."/>
            <person name="Tomita M."/>
            <person name="Numata K."/>
            <person name="Arakawa K."/>
        </authorList>
    </citation>
    <scope>NUCLEOTIDE SEQUENCE [LARGE SCALE GENOMIC DNA]</scope>
</reference>
<feature type="region of interest" description="Disordered" evidence="1">
    <location>
        <begin position="67"/>
        <end position="100"/>
    </location>
</feature>
<keyword evidence="3" id="KW-1185">Reference proteome</keyword>
<organism evidence="2 3">
    <name type="scientific">Eumeta variegata</name>
    <name type="common">Bagworm moth</name>
    <name type="synonym">Eumeta japonica</name>
    <dbReference type="NCBI Taxonomy" id="151549"/>
    <lineage>
        <taxon>Eukaryota</taxon>
        <taxon>Metazoa</taxon>
        <taxon>Ecdysozoa</taxon>
        <taxon>Arthropoda</taxon>
        <taxon>Hexapoda</taxon>
        <taxon>Insecta</taxon>
        <taxon>Pterygota</taxon>
        <taxon>Neoptera</taxon>
        <taxon>Endopterygota</taxon>
        <taxon>Lepidoptera</taxon>
        <taxon>Glossata</taxon>
        <taxon>Ditrysia</taxon>
        <taxon>Tineoidea</taxon>
        <taxon>Psychidae</taxon>
        <taxon>Oiketicinae</taxon>
        <taxon>Eumeta</taxon>
    </lineage>
</organism>
<proteinExistence type="predicted"/>
<dbReference type="AlphaFoldDB" id="A0A4C1VN06"/>
<name>A0A4C1VN06_EUMVA</name>
<protein>
    <submittedName>
        <fullName evidence="2">Uncharacterized protein</fullName>
    </submittedName>
</protein>
<feature type="compositionally biased region" description="Basic and acidic residues" evidence="1">
    <location>
        <begin position="40"/>
        <end position="52"/>
    </location>
</feature>
<evidence type="ECO:0000256" key="1">
    <source>
        <dbReference type="SAM" id="MobiDB-lite"/>
    </source>
</evidence>
<feature type="compositionally biased region" description="Low complexity" evidence="1">
    <location>
        <begin position="28"/>
        <end position="39"/>
    </location>
</feature>
<comment type="caution">
    <text evidence="2">The sequence shown here is derived from an EMBL/GenBank/DDBJ whole genome shotgun (WGS) entry which is preliminary data.</text>
</comment>
<evidence type="ECO:0000313" key="3">
    <source>
        <dbReference type="Proteomes" id="UP000299102"/>
    </source>
</evidence>
<accession>A0A4C1VN06</accession>
<dbReference type="EMBL" id="BGZK01000376">
    <property type="protein sequence ID" value="GBP40083.1"/>
    <property type="molecule type" value="Genomic_DNA"/>
</dbReference>
<feature type="compositionally biased region" description="Basic residues" evidence="1">
    <location>
        <begin position="1"/>
        <end position="11"/>
    </location>
</feature>
<dbReference type="Proteomes" id="UP000299102">
    <property type="component" value="Unassembled WGS sequence"/>
</dbReference>
<gene>
    <name evidence="2" type="ORF">EVAR_33657_1</name>
</gene>
<feature type="region of interest" description="Disordered" evidence="1">
    <location>
        <begin position="1"/>
        <end position="52"/>
    </location>
</feature>
<sequence length="117" mass="13117">MHHCSRAKWTTRSRERDAGAVRGAGASRPAHPAQRPRPQGNHEKICPGSESKVKLRDEIENEFGIRTKNRNRKIPDPSDRGLKLKAGLGNGQLNHGQNRERGVKIRIDSEIFSFSSL</sequence>
<evidence type="ECO:0000313" key="2">
    <source>
        <dbReference type="EMBL" id="GBP40083.1"/>
    </source>
</evidence>